<dbReference type="GO" id="GO:0015658">
    <property type="term" value="F:branched-chain amino acid transmembrane transporter activity"/>
    <property type="evidence" value="ECO:0007669"/>
    <property type="project" value="InterPro"/>
</dbReference>
<dbReference type="InterPro" id="IPR043428">
    <property type="entry name" value="LivM-like"/>
</dbReference>
<comment type="subcellular location">
    <subcellularLocation>
        <location evidence="1">Cell membrane</location>
        <topology evidence="1">Multi-pass membrane protein</topology>
    </subcellularLocation>
</comment>
<feature type="transmembrane region" description="Helical" evidence="6">
    <location>
        <begin position="93"/>
        <end position="115"/>
    </location>
</feature>
<gene>
    <name evidence="7" type="ORF">P73_4438</name>
</gene>
<keyword evidence="7" id="KW-0614">Plasmid</keyword>
<dbReference type="CDD" id="cd06581">
    <property type="entry name" value="TM_PBP1_LivM_like"/>
    <property type="match status" value="1"/>
</dbReference>
<evidence type="ECO:0000256" key="5">
    <source>
        <dbReference type="ARBA" id="ARBA00023136"/>
    </source>
</evidence>
<evidence type="ECO:0000313" key="7">
    <source>
        <dbReference type="EMBL" id="AJE49153.1"/>
    </source>
</evidence>
<dbReference type="HOGENOM" id="CLU_031365_0_1_5"/>
<dbReference type="KEGG" id="cid:P73_4438"/>
<name>A0A0B5E0I1_9RHOB</name>
<dbReference type="GO" id="GO:0005886">
    <property type="term" value="C:plasma membrane"/>
    <property type="evidence" value="ECO:0007669"/>
    <property type="project" value="UniProtKB-SubCell"/>
</dbReference>
<dbReference type="RefSeq" id="WP_043872140.1">
    <property type="nucleotide sequence ID" value="NZ_CP004394.1"/>
</dbReference>
<dbReference type="Proteomes" id="UP000031521">
    <property type="component" value="Plasmid pP73A"/>
</dbReference>
<dbReference type="EMBL" id="CP004394">
    <property type="protein sequence ID" value="AJE49153.1"/>
    <property type="molecule type" value="Genomic_DNA"/>
</dbReference>
<dbReference type="PANTHER" id="PTHR30482:SF17">
    <property type="entry name" value="ABC TRANSPORTER ATP-BINDING PROTEIN"/>
    <property type="match status" value="1"/>
</dbReference>
<evidence type="ECO:0000256" key="2">
    <source>
        <dbReference type="ARBA" id="ARBA00022475"/>
    </source>
</evidence>
<keyword evidence="2" id="KW-1003">Cell membrane</keyword>
<feature type="transmembrane region" description="Helical" evidence="6">
    <location>
        <begin position="20"/>
        <end position="42"/>
    </location>
</feature>
<proteinExistence type="predicted"/>
<geneLocation type="plasmid" evidence="7 8">
    <name>pP73A</name>
</geneLocation>
<dbReference type="AlphaFoldDB" id="A0A0B5E0I1"/>
<reference evidence="7 8" key="1">
    <citation type="journal article" date="2014" name="Int. J. Syst. Evol. Microbiol.">
        <title>Celeribacter indicus sp. nov., a polycyclic aromatic hydrocarbon-degrading bacterium from deep-sea sediment and reclassification of Huaishuia halophila as Celeribacter halophilus comb. nov.</title>
        <authorList>
            <person name="Lai Q."/>
            <person name="Cao J."/>
            <person name="Yuan J."/>
            <person name="Li F."/>
            <person name="Shao Z."/>
        </authorList>
    </citation>
    <scope>NUCLEOTIDE SEQUENCE [LARGE SCALE GENOMIC DNA]</scope>
    <source>
        <strain evidence="7">P73</strain>
        <plasmid evidence="8">Plasmid pP73A</plasmid>
    </source>
</reference>
<sequence>MSDTSVTSGNRVIRGGDRRTLIGTVLILILLGLAPQVIYPVFVMKLMCYALFAATFNLLFGYAGLLSFGHAAFWGAGAYLTAHAAKVWGFGPLAALGTGMVVAAALGTVIGLLAIRRKGIEFAMITLAMAELVSFIAHQMPFTHGEDGIQGVPRGHLFGLIDLGVPANIYVFVLCVFIFGMFVLWRTVHSPFGHVLRAIRDHENRAISLGYDVARYKLAAFVISAVIAALAGGTKTLVFQFAVLEDVSFHLSGQVVLMTLLGGIGRFYGPLAGAAIVVGLESFLATSSFPAPVITGFVFVLCVMLFRRGVIGELAERLKR</sequence>
<keyword evidence="4 6" id="KW-1133">Transmembrane helix</keyword>
<evidence type="ECO:0000256" key="6">
    <source>
        <dbReference type="SAM" id="Phobius"/>
    </source>
</evidence>
<keyword evidence="5 6" id="KW-0472">Membrane</keyword>
<feature type="transmembrane region" description="Helical" evidence="6">
    <location>
        <begin position="167"/>
        <end position="188"/>
    </location>
</feature>
<dbReference type="PANTHER" id="PTHR30482">
    <property type="entry name" value="HIGH-AFFINITY BRANCHED-CHAIN AMINO ACID TRANSPORT SYSTEM PERMEASE"/>
    <property type="match status" value="1"/>
</dbReference>
<dbReference type="OrthoDB" id="9804361at2"/>
<evidence type="ECO:0000313" key="8">
    <source>
        <dbReference type="Proteomes" id="UP000031521"/>
    </source>
</evidence>
<evidence type="ECO:0000256" key="1">
    <source>
        <dbReference type="ARBA" id="ARBA00004651"/>
    </source>
</evidence>
<evidence type="ECO:0000256" key="3">
    <source>
        <dbReference type="ARBA" id="ARBA00022692"/>
    </source>
</evidence>
<dbReference type="Pfam" id="PF02653">
    <property type="entry name" value="BPD_transp_2"/>
    <property type="match status" value="1"/>
</dbReference>
<organism evidence="7 8">
    <name type="scientific">Celeribacter indicus</name>
    <dbReference type="NCBI Taxonomy" id="1208324"/>
    <lineage>
        <taxon>Bacteria</taxon>
        <taxon>Pseudomonadati</taxon>
        <taxon>Pseudomonadota</taxon>
        <taxon>Alphaproteobacteria</taxon>
        <taxon>Rhodobacterales</taxon>
        <taxon>Roseobacteraceae</taxon>
        <taxon>Celeribacter</taxon>
    </lineage>
</organism>
<keyword evidence="8" id="KW-1185">Reference proteome</keyword>
<protein>
    <submittedName>
        <fullName evidence="7">Branched-chain amino acid ABC transporter permease</fullName>
    </submittedName>
</protein>
<dbReference type="InterPro" id="IPR001851">
    <property type="entry name" value="ABC_transp_permease"/>
</dbReference>
<accession>A0A0B5E0I1</accession>
<keyword evidence="3 6" id="KW-0812">Transmembrane</keyword>
<feature type="transmembrane region" description="Helical" evidence="6">
    <location>
        <begin position="291"/>
        <end position="310"/>
    </location>
</feature>
<evidence type="ECO:0000256" key="4">
    <source>
        <dbReference type="ARBA" id="ARBA00022989"/>
    </source>
</evidence>
<feature type="transmembrane region" description="Helical" evidence="6">
    <location>
        <begin position="49"/>
        <end position="73"/>
    </location>
</feature>